<keyword evidence="1" id="KW-0862">Zinc</keyword>
<reference evidence="5 6" key="1">
    <citation type="submission" date="2019-06" db="EMBL/GenBank/DDBJ databases">
        <title>Wine fermentation using esterase from Monascus purpureus.</title>
        <authorList>
            <person name="Geng C."/>
            <person name="Zhang Y."/>
        </authorList>
    </citation>
    <scope>NUCLEOTIDE SEQUENCE [LARGE SCALE GENOMIC DNA]</scope>
    <source>
        <strain evidence="5">HQ1</strain>
    </source>
</reference>
<dbReference type="GO" id="GO:0061630">
    <property type="term" value="F:ubiquitin protein ligase activity"/>
    <property type="evidence" value="ECO:0007669"/>
    <property type="project" value="TreeGrafter"/>
</dbReference>
<dbReference type="GO" id="GO:0005737">
    <property type="term" value="C:cytoplasm"/>
    <property type="evidence" value="ECO:0007669"/>
    <property type="project" value="TreeGrafter"/>
</dbReference>
<dbReference type="CDD" id="cd16454">
    <property type="entry name" value="RING-H2_PA-TM-RING"/>
    <property type="match status" value="1"/>
</dbReference>
<dbReference type="PANTHER" id="PTHR22765:SF416">
    <property type="entry name" value="E3 UBIQUITIN-PROTEIN LIGASE GODZILLA"/>
    <property type="match status" value="1"/>
</dbReference>
<feature type="domain" description="RING-type" evidence="4">
    <location>
        <begin position="378"/>
        <end position="421"/>
    </location>
</feature>
<evidence type="ECO:0000256" key="3">
    <source>
        <dbReference type="SAM" id="Phobius"/>
    </source>
</evidence>
<gene>
    <name evidence="5" type="ORF">MPDQ_003066</name>
</gene>
<organism evidence="5 6">
    <name type="scientific">Monascus purpureus</name>
    <name type="common">Red mold</name>
    <name type="synonym">Monascus anka</name>
    <dbReference type="NCBI Taxonomy" id="5098"/>
    <lineage>
        <taxon>Eukaryota</taxon>
        <taxon>Fungi</taxon>
        <taxon>Dikarya</taxon>
        <taxon>Ascomycota</taxon>
        <taxon>Pezizomycotina</taxon>
        <taxon>Eurotiomycetes</taxon>
        <taxon>Eurotiomycetidae</taxon>
        <taxon>Eurotiales</taxon>
        <taxon>Aspergillaceae</taxon>
        <taxon>Monascus</taxon>
    </lineage>
</organism>
<dbReference type="STRING" id="5098.A0A507R1K8"/>
<evidence type="ECO:0000259" key="4">
    <source>
        <dbReference type="PROSITE" id="PS50089"/>
    </source>
</evidence>
<dbReference type="GO" id="GO:0006511">
    <property type="term" value="P:ubiquitin-dependent protein catabolic process"/>
    <property type="evidence" value="ECO:0007669"/>
    <property type="project" value="TreeGrafter"/>
</dbReference>
<dbReference type="SUPFAM" id="SSF57850">
    <property type="entry name" value="RING/U-box"/>
    <property type="match status" value="1"/>
</dbReference>
<evidence type="ECO:0000313" key="5">
    <source>
        <dbReference type="EMBL" id="TQB75378.1"/>
    </source>
</evidence>
<keyword evidence="3" id="KW-0472">Membrane</keyword>
<protein>
    <recommendedName>
        <fullName evidence="4">RING-type domain-containing protein</fullName>
    </recommendedName>
</protein>
<comment type="caution">
    <text evidence="5">The sequence shown here is derived from an EMBL/GenBank/DDBJ whole genome shotgun (WGS) entry which is preliminary data.</text>
</comment>
<feature type="region of interest" description="Disordered" evidence="2">
    <location>
        <begin position="297"/>
        <end position="330"/>
    </location>
</feature>
<keyword evidence="1" id="KW-0863">Zinc-finger</keyword>
<dbReference type="InterPro" id="IPR013083">
    <property type="entry name" value="Znf_RING/FYVE/PHD"/>
</dbReference>
<dbReference type="InterPro" id="IPR051826">
    <property type="entry name" value="E3_ubiquitin-ligase_domain"/>
</dbReference>
<name>A0A507R1K8_MONPU</name>
<dbReference type="PROSITE" id="PS50089">
    <property type="entry name" value="ZF_RING_2"/>
    <property type="match status" value="1"/>
</dbReference>
<feature type="compositionally biased region" description="Basic and acidic residues" evidence="2">
    <location>
        <begin position="321"/>
        <end position="330"/>
    </location>
</feature>
<dbReference type="Gene3D" id="3.30.40.10">
    <property type="entry name" value="Zinc/RING finger domain, C3HC4 (zinc finger)"/>
    <property type="match status" value="1"/>
</dbReference>
<sequence>MNILEEEELTNYAITQGSFGFDLFLDGNVQTLSSNHAPQNLISGLLFVPSLPADDPCNNMTAPFITTNVTRQKDVSGLEFHTLGLAPWVSSSCTLSFLSSAQRAKIGALIFYRPDSDSMGLPPPAGDPNPTWNLGDQGKWRSQNQYPVLAIPGPAGVTLMRQLSLFSGNSAGSPSSAVRMFTVINLASVKSSNNAKSSSNNNDNDNGMHTLWPFTFIIIGILVALGIVFLIVHRILQRRHRDSITQEITLGQTPGIGPALPRQFRTRSRVPRDMLNKIPQYTYPDLTVPPKVAGATATETSSYVEKEASPPSIGQSGPNDNDSKQPPESSRLDYCEVRKPEAVAVATTTAVAAASEESLQQVKDYQHRLAISQSQTTCVICLDDFVPRLSTIRELPCEHIFHSSCIDPFLTQSNSFCPLCKRDVLASISENGNKTGVHGSRYSSFIPI</sequence>
<dbReference type="GO" id="GO:0008270">
    <property type="term" value="F:zinc ion binding"/>
    <property type="evidence" value="ECO:0007669"/>
    <property type="project" value="UniProtKB-KW"/>
</dbReference>
<dbReference type="Proteomes" id="UP000319663">
    <property type="component" value="Unassembled WGS sequence"/>
</dbReference>
<dbReference type="EMBL" id="VIFY01000020">
    <property type="protein sequence ID" value="TQB75378.1"/>
    <property type="molecule type" value="Genomic_DNA"/>
</dbReference>
<keyword evidence="3" id="KW-1133">Transmembrane helix</keyword>
<evidence type="ECO:0000256" key="1">
    <source>
        <dbReference type="PROSITE-ProRule" id="PRU00175"/>
    </source>
</evidence>
<evidence type="ECO:0000313" key="6">
    <source>
        <dbReference type="Proteomes" id="UP000319663"/>
    </source>
</evidence>
<proteinExistence type="predicted"/>
<accession>A0A507R1K8</accession>
<feature type="transmembrane region" description="Helical" evidence="3">
    <location>
        <begin position="211"/>
        <end position="232"/>
    </location>
</feature>
<evidence type="ECO:0000256" key="2">
    <source>
        <dbReference type="SAM" id="MobiDB-lite"/>
    </source>
</evidence>
<dbReference type="AlphaFoldDB" id="A0A507R1K8"/>
<dbReference type="Pfam" id="PF13639">
    <property type="entry name" value="zf-RING_2"/>
    <property type="match status" value="1"/>
</dbReference>
<dbReference type="PANTHER" id="PTHR22765">
    <property type="entry name" value="RING FINGER AND PROTEASE ASSOCIATED DOMAIN-CONTAINING"/>
    <property type="match status" value="1"/>
</dbReference>
<keyword evidence="6" id="KW-1185">Reference proteome</keyword>
<dbReference type="InterPro" id="IPR001841">
    <property type="entry name" value="Znf_RING"/>
</dbReference>
<keyword evidence="1" id="KW-0479">Metal-binding</keyword>
<dbReference type="SMART" id="SM00184">
    <property type="entry name" value="RING"/>
    <property type="match status" value="1"/>
</dbReference>
<dbReference type="UniPathway" id="UPA00143"/>
<keyword evidence="3" id="KW-0812">Transmembrane</keyword>
<dbReference type="GO" id="GO:0016567">
    <property type="term" value="P:protein ubiquitination"/>
    <property type="evidence" value="ECO:0007669"/>
    <property type="project" value="UniProtKB-UniPathway"/>
</dbReference>